<organism evidence="2">
    <name type="scientific">Anopheles sinensis</name>
    <name type="common">Mosquito</name>
    <dbReference type="NCBI Taxonomy" id="74873"/>
    <lineage>
        <taxon>Eukaryota</taxon>
        <taxon>Metazoa</taxon>
        <taxon>Ecdysozoa</taxon>
        <taxon>Arthropoda</taxon>
        <taxon>Hexapoda</taxon>
        <taxon>Insecta</taxon>
        <taxon>Pterygota</taxon>
        <taxon>Neoptera</taxon>
        <taxon>Endopterygota</taxon>
        <taxon>Diptera</taxon>
        <taxon>Nematocera</taxon>
        <taxon>Culicoidea</taxon>
        <taxon>Culicidae</taxon>
        <taxon>Anophelinae</taxon>
        <taxon>Anopheles</taxon>
    </lineage>
</organism>
<dbReference type="EnsemblMetazoa" id="ASIC008865-RA">
    <property type="protein sequence ID" value="ASIC008865-PA"/>
    <property type="gene ID" value="ASIC008865"/>
</dbReference>
<feature type="compositionally biased region" description="Basic and acidic residues" evidence="1">
    <location>
        <begin position="53"/>
        <end position="65"/>
    </location>
</feature>
<name>A0A084VTH9_ANOSI</name>
<keyword evidence="2" id="KW-0418">Kinase</keyword>
<dbReference type="GO" id="GO:0016301">
    <property type="term" value="F:kinase activity"/>
    <property type="evidence" value="ECO:0007669"/>
    <property type="project" value="UniProtKB-KW"/>
</dbReference>
<accession>A0A084VTH9</accession>
<proteinExistence type="predicted"/>
<evidence type="ECO:0000313" key="4">
    <source>
        <dbReference type="Proteomes" id="UP000030765"/>
    </source>
</evidence>
<evidence type="ECO:0000256" key="1">
    <source>
        <dbReference type="SAM" id="MobiDB-lite"/>
    </source>
</evidence>
<protein>
    <submittedName>
        <fullName evidence="2 3">Tetratricopeptide repeat protein,protein kinase family protein</fullName>
    </submittedName>
</protein>
<sequence length="119" mass="12562">MAIVPSEDVVTQITVPRHDHSLIPARSFDAVVTFYGAASSSTDTLQPDSAGENENKMAGQDKADRPSGTAFLVAGNLVIGQSAKATDPGFEQQANINETQVYGSERLRSAMPIVAELGK</sequence>
<dbReference type="EMBL" id="ATLV01016355">
    <property type="status" value="NOT_ANNOTATED_CDS"/>
    <property type="molecule type" value="Genomic_DNA"/>
</dbReference>
<evidence type="ECO:0000313" key="3">
    <source>
        <dbReference type="EnsemblMetazoa" id="ASIC008865-PA"/>
    </source>
</evidence>
<feature type="region of interest" description="Disordered" evidence="1">
    <location>
        <begin position="40"/>
        <end position="65"/>
    </location>
</feature>
<dbReference type="VEuPathDB" id="VectorBase:ASIC008865"/>
<reference evidence="3" key="2">
    <citation type="submission" date="2020-05" db="UniProtKB">
        <authorList>
            <consortium name="EnsemblMetazoa"/>
        </authorList>
    </citation>
    <scope>IDENTIFICATION</scope>
</reference>
<evidence type="ECO:0000313" key="2">
    <source>
        <dbReference type="EMBL" id="KFB41273.1"/>
    </source>
</evidence>
<dbReference type="Proteomes" id="UP000030765">
    <property type="component" value="Unassembled WGS sequence"/>
</dbReference>
<reference evidence="2 4" key="1">
    <citation type="journal article" date="2014" name="BMC Genomics">
        <title>Genome sequence of Anopheles sinensis provides insight into genetics basis of mosquito competence for malaria parasites.</title>
        <authorList>
            <person name="Zhou D."/>
            <person name="Zhang D."/>
            <person name="Ding G."/>
            <person name="Shi L."/>
            <person name="Hou Q."/>
            <person name="Ye Y."/>
            <person name="Xu Y."/>
            <person name="Zhou H."/>
            <person name="Xiong C."/>
            <person name="Li S."/>
            <person name="Yu J."/>
            <person name="Hong S."/>
            <person name="Yu X."/>
            <person name="Zou P."/>
            <person name="Chen C."/>
            <person name="Chang X."/>
            <person name="Wang W."/>
            <person name="Lv Y."/>
            <person name="Sun Y."/>
            <person name="Ma L."/>
            <person name="Shen B."/>
            <person name="Zhu C."/>
        </authorList>
    </citation>
    <scope>NUCLEOTIDE SEQUENCE [LARGE SCALE GENOMIC DNA]</scope>
</reference>
<dbReference type="AlphaFoldDB" id="A0A084VTH9"/>
<gene>
    <name evidence="2" type="ORF">ZHAS_00008865</name>
</gene>
<keyword evidence="4" id="KW-1185">Reference proteome</keyword>
<keyword evidence="2" id="KW-0808">Transferase</keyword>
<dbReference type="EMBL" id="KE525079">
    <property type="protein sequence ID" value="KFB41273.1"/>
    <property type="molecule type" value="Genomic_DNA"/>
</dbReference>